<sequence length="75" mass="8559">MDIFKYIYIINTIFNIIGQRNDYTILKNGILILAQPWRMEGAEGGVSCGKSMSRRPRRAELEEAKAMPAAKKTLR</sequence>
<protein>
    <submittedName>
        <fullName evidence="2">Uncharacterized protein</fullName>
    </submittedName>
</protein>
<comment type="caution">
    <text evidence="2">The sequence shown here is derived from an EMBL/GenBank/DDBJ whole genome shotgun (WGS) entry which is preliminary data.</text>
</comment>
<reference evidence="2 3" key="1">
    <citation type="submission" date="2018-10" db="EMBL/GenBank/DDBJ databases">
        <title>Draft genome sequence of Bacillus salarius IM0101, isolated from a hypersaline soil in Inner Mongolia, China.</title>
        <authorList>
            <person name="Yamprayoonswat W."/>
            <person name="Boonvisut S."/>
            <person name="Jumpathong W."/>
            <person name="Sittihan S."/>
            <person name="Ruangsuj P."/>
            <person name="Wanthongcharoen S."/>
            <person name="Thongpramul N."/>
            <person name="Pimmason S."/>
            <person name="Yu B."/>
            <person name="Yasawong M."/>
        </authorList>
    </citation>
    <scope>NUCLEOTIDE SEQUENCE [LARGE SCALE GENOMIC DNA]</scope>
    <source>
        <strain evidence="2 3">IM0101</strain>
    </source>
</reference>
<dbReference type="Proteomes" id="UP000275076">
    <property type="component" value="Unassembled WGS sequence"/>
</dbReference>
<accession>A0A3R9P2P3</accession>
<evidence type="ECO:0000256" key="1">
    <source>
        <dbReference type="SAM" id="MobiDB-lite"/>
    </source>
</evidence>
<name>A0A3R9P2P3_9BACI</name>
<evidence type="ECO:0000313" key="2">
    <source>
        <dbReference type="EMBL" id="RSL31573.1"/>
    </source>
</evidence>
<gene>
    <name evidence="2" type="ORF">D7Z54_20265</name>
</gene>
<keyword evidence="3" id="KW-1185">Reference proteome</keyword>
<proteinExistence type="predicted"/>
<evidence type="ECO:0000313" key="3">
    <source>
        <dbReference type="Proteomes" id="UP000275076"/>
    </source>
</evidence>
<dbReference type="EMBL" id="RBVX01000023">
    <property type="protein sequence ID" value="RSL31573.1"/>
    <property type="molecule type" value="Genomic_DNA"/>
</dbReference>
<feature type="region of interest" description="Disordered" evidence="1">
    <location>
        <begin position="43"/>
        <end position="75"/>
    </location>
</feature>
<dbReference type="AlphaFoldDB" id="A0A3R9P2P3"/>
<organism evidence="2 3">
    <name type="scientific">Salibacterium salarium</name>
    <dbReference type="NCBI Taxonomy" id="284579"/>
    <lineage>
        <taxon>Bacteria</taxon>
        <taxon>Bacillati</taxon>
        <taxon>Bacillota</taxon>
        <taxon>Bacilli</taxon>
        <taxon>Bacillales</taxon>
        <taxon>Bacillaceae</taxon>
    </lineage>
</organism>